<dbReference type="PANTHER" id="PTHR38834:SF3">
    <property type="entry name" value="SOLUTE-BINDING PROTEIN FAMILY 3_N-TERMINAL DOMAIN-CONTAINING PROTEIN"/>
    <property type="match status" value="1"/>
</dbReference>
<dbReference type="InterPro" id="IPR001638">
    <property type="entry name" value="Solute-binding_3/MltF_N"/>
</dbReference>
<dbReference type="SUPFAM" id="SSF53850">
    <property type="entry name" value="Periplasmic binding protein-like II"/>
    <property type="match status" value="1"/>
</dbReference>
<evidence type="ECO:0000313" key="3">
    <source>
        <dbReference type="EMBL" id="OQP87691.1"/>
    </source>
</evidence>
<dbReference type="PANTHER" id="PTHR38834">
    <property type="entry name" value="PERIPLASMIC SUBSTRATE BINDING PROTEIN FAMILY 3"/>
    <property type="match status" value="1"/>
</dbReference>
<dbReference type="Proteomes" id="UP000192652">
    <property type="component" value="Unassembled WGS sequence"/>
</dbReference>
<keyword evidence="1" id="KW-0732">Signal</keyword>
<sequence>MVTMWLLAALAAPCASAAPVDLTLYTEVYPPFNYNNSGRLTGSSVEQLKLILAETGLSYTIEILPWARGYNLAEMEPSTCVFSTMITPRRAKRFKWVAPLYRETQVLARRQQDHAAPVTLAQARRSVVGVYINDVAAELAQSDGFEQIDTSPSMNTTVEKLLNGRVDFIYMAHSTVDRLREQGVAIETAVEAYHAVGGLACNAQTPDAVIAPLQSALDRMIADGRQAEILTRFGVSTTP</sequence>
<evidence type="ECO:0000256" key="1">
    <source>
        <dbReference type="SAM" id="SignalP"/>
    </source>
</evidence>
<feature type="chain" id="PRO_5046522472" description="Solute-binding protein family 3/N-terminal domain-containing protein" evidence="1">
    <location>
        <begin position="18"/>
        <end position="239"/>
    </location>
</feature>
<proteinExistence type="predicted"/>
<reference evidence="3 4" key="1">
    <citation type="journal article" date="2017" name="Antonie Van Leeuwenhoek">
        <title>Rhizobium rhizosphaerae sp. nov., a novel species isolated from rice rhizosphere.</title>
        <authorList>
            <person name="Zhao J.J."/>
            <person name="Zhang J."/>
            <person name="Zhang R.J."/>
            <person name="Zhang C.W."/>
            <person name="Yin H.Q."/>
            <person name="Zhang X.X."/>
        </authorList>
    </citation>
    <scope>NUCLEOTIDE SEQUENCE [LARGE SCALE GENOMIC DNA]</scope>
    <source>
        <strain evidence="3 4">RD15</strain>
    </source>
</reference>
<accession>A0ABX3PHQ6</accession>
<feature type="signal peptide" evidence="1">
    <location>
        <begin position="1"/>
        <end position="17"/>
    </location>
</feature>
<organism evidence="3 4">
    <name type="scientific">Xaviernesmea rhizosphaerae</name>
    <dbReference type="NCBI Taxonomy" id="1672749"/>
    <lineage>
        <taxon>Bacteria</taxon>
        <taxon>Pseudomonadati</taxon>
        <taxon>Pseudomonadota</taxon>
        <taxon>Alphaproteobacteria</taxon>
        <taxon>Hyphomicrobiales</taxon>
        <taxon>Rhizobiaceae</taxon>
        <taxon>Rhizobium/Agrobacterium group</taxon>
        <taxon>Xaviernesmea</taxon>
    </lineage>
</organism>
<feature type="domain" description="Solute-binding protein family 3/N-terminal" evidence="2">
    <location>
        <begin position="21"/>
        <end position="237"/>
    </location>
</feature>
<evidence type="ECO:0000313" key="4">
    <source>
        <dbReference type="Proteomes" id="UP000192652"/>
    </source>
</evidence>
<dbReference type="Gene3D" id="3.40.190.10">
    <property type="entry name" value="Periplasmic binding protein-like II"/>
    <property type="match status" value="2"/>
</dbReference>
<dbReference type="RefSeq" id="WP_081173925.1">
    <property type="nucleotide sequence ID" value="NZ_MSPX01000002.1"/>
</dbReference>
<comment type="caution">
    <text evidence="3">The sequence shown here is derived from an EMBL/GenBank/DDBJ whole genome shotgun (WGS) entry which is preliminary data.</text>
</comment>
<protein>
    <recommendedName>
        <fullName evidence="2">Solute-binding protein family 3/N-terminal domain-containing protein</fullName>
    </recommendedName>
</protein>
<keyword evidence="4" id="KW-1185">Reference proteome</keyword>
<name>A0ABX3PHQ6_9HYPH</name>
<gene>
    <name evidence="3" type="ORF">BTR14_03760</name>
</gene>
<dbReference type="SMART" id="SM00062">
    <property type="entry name" value="PBPb"/>
    <property type="match status" value="1"/>
</dbReference>
<evidence type="ECO:0000259" key="2">
    <source>
        <dbReference type="SMART" id="SM00062"/>
    </source>
</evidence>
<dbReference type="EMBL" id="MSPX01000002">
    <property type="protein sequence ID" value="OQP87691.1"/>
    <property type="molecule type" value="Genomic_DNA"/>
</dbReference>
<dbReference type="Pfam" id="PF00497">
    <property type="entry name" value="SBP_bac_3"/>
    <property type="match status" value="1"/>
</dbReference>